<evidence type="ECO:0000256" key="3">
    <source>
        <dbReference type="ARBA" id="ARBA00023163"/>
    </source>
</evidence>
<dbReference type="Gene3D" id="3.40.50.10490">
    <property type="entry name" value="Glucose-6-phosphate isomerase like protein, domain 1"/>
    <property type="match status" value="1"/>
</dbReference>
<proteinExistence type="predicted"/>
<sequence>MNDLKSLIQLNYLSFTKKEKLIADYLLDHADKASQMTISELASTCNVAESTIFLFAKKIKLSGFKELTVMLANNHKNLLQEDTSENDDTQTIIKKVFNSNIRALENTSKLINLEDLNKAVKLFNNSKKIVFFGLGGSTPIALDAYHKFLRSPLDVEFNLEYHMQLLKAGKLDQQSCAFIVSHSGKNPDILRLAELLKKNNVPIISITSFDNTPLVAFSDVAFLTPTEELDYKNAGIYTRRVSQLVLVDLLFTLVISSKTEETIAYLEQFRHALHYTK</sequence>
<dbReference type="InterPro" id="IPR001347">
    <property type="entry name" value="SIS_dom"/>
</dbReference>
<dbReference type="Proteomes" id="UP000782705">
    <property type="component" value="Unassembled WGS sequence"/>
</dbReference>
<dbReference type="InterPro" id="IPR046348">
    <property type="entry name" value="SIS_dom_sf"/>
</dbReference>
<organism evidence="6 7">
    <name type="scientific">Candidatus Enterococcus willemsii</name>
    <dbReference type="NCBI Taxonomy" id="1857215"/>
    <lineage>
        <taxon>Bacteria</taxon>
        <taxon>Bacillati</taxon>
        <taxon>Bacillota</taxon>
        <taxon>Bacilli</taxon>
        <taxon>Lactobacillales</taxon>
        <taxon>Enterococcaceae</taxon>
        <taxon>Enterococcus</taxon>
    </lineage>
</organism>
<dbReference type="InterPro" id="IPR036388">
    <property type="entry name" value="WH-like_DNA-bd_sf"/>
</dbReference>
<dbReference type="EMBL" id="MAEL01000031">
    <property type="protein sequence ID" value="KAF1304538.1"/>
    <property type="molecule type" value="Genomic_DNA"/>
</dbReference>
<dbReference type="CDD" id="cd05013">
    <property type="entry name" value="SIS_RpiR"/>
    <property type="match status" value="1"/>
</dbReference>
<dbReference type="InterPro" id="IPR009057">
    <property type="entry name" value="Homeodomain-like_sf"/>
</dbReference>
<comment type="caution">
    <text evidence="6">The sequence shown here is derived from an EMBL/GenBank/DDBJ whole genome shotgun (WGS) entry which is preliminary data.</text>
</comment>
<feature type="domain" description="SIS" evidence="5">
    <location>
        <begin position="119"/>
        <end position="260"/>
    </location>
</feature>
<dbReference type="InterPro" id="IPR035472">
    <property type="entry name" value="RpiR-like_SIS"/>
</dbReference>
<dbReference type="InterPro" id="IPR000281">
    <property type="entry name" value="HTH_RpiR"/>
</dbReference>
<keyword evidence="3" id="KW-0804">Transcription</keyword>
<feature type="domain" description="HTH rpiR-type" evidence="4">
    <location>
        <begin position="2"/>
        <end position="78"/>
    </location>
</feature>
<keyword evidence="7" id="KW-1185">Reference proteome</keyword>
<dbReference type="SUPFAM" id="SSF53697">
    <property type="entry name" value="SIS domain"/>
    <property type="match status" value="1"/>
</dbReference>
<dbReference type="PROSITE" id="PS51464">
    <property type="entry name" value="SIS"/>
    <property type="match status" value="1"/>
</dbReference>
<evidence type="ECO:0000259" key="4">
    <source>
        <dbReference type="PROSITE" id="PS51071"/>
    </source>
</evidence>
<evidence type="ECO:0000256" key="2">
    <source>
        <dbReference type="ARBA" id="ARBA00023125"/>
    </source>
</evidence>
<evidence type="ECO:0008006" key="8">
    <source>
        <dbReference type="Google" id="ProtNLM"/>
    </source>
</evidence>
<dbReference type="Gene3D" id="1.10.10.10">
    <property type="entry name" value="Winged helix-like DNA-binding domain superfamily/Winged helix DNA-binding domain"/>
    <property type="match status" value="1"/>
</dbReference>
<name>A0ABQ6Z155_9ENTE</name>
<gene>
    <name evidence="6" type="ORF">BAU17_10060</name>
</gene>
<evidence type="ECO:0000313" key="6">
    <source>
        <dbReference type="EMBL" id="KAF1304538.1"/>
    </source>
</evidence>
<evidence type="ECO:0000313" key="7">
    <source>
        <dbReference type="Proteomes" id="UP000782705"/>
    </source>
</evidence>
<evidence type="ECO:0000256" key="1">
    <source>
        <dbReference type="ARBA" id="ARBA00023015"/>
    </source>
</evidence>
<dbReference type="InterPro" id="IPR047640">
    <property type="entry name" value="RpiR-like"/>
</dbReference>
<dbReference type="RefSeq" id="WP_161901568.1">
    <property type="nucleotide sequence ID" value="NZ_MAEL01000031.1"/>
</dbReference>
<keyword evidence="1" id="KW-0805">Transcription regulation</keyword>
<evidence type="ECO:0000259" key="5">
    <source>
        <dbReference type="PROSITE" id="PS51464"/>
    </source>
</evidence>
<reference evidence="6 7" key="1">
    <citation type="submission" date="2016-06" db="EMBL/GenBank/DDBJ databases">
        <title>Four novel species of enterococci isolated from chicken manure.</title>
        <authorList>
            <person name="Van Tyne D."/>
        </authorList>
    </citation>
    <scope>NUCLEOTIDE SEQUENCE [LARGE SCALE GENOMIC DNA]</scope>
    <source>
        <strain evidence="6 7">CU12B</strain>
    </source>
</reference>
<dbReference type="PROSITE" id="PS51071">
    <property type="entry name" value="HTH_RPIR"/>
    <property type="match status" value="1"/>
</dbReference>
<dbReference type="PANTHER" id="PTHR30514:SF10">
    <property type="entry name" value="MURR_RPIR FAMILY TRANSCRIPTIONAL REGULATOR"/>
    <property type="match status" value="1"/>
</dbReference>
<keyword evidence="2" id="KW-0238">DNA-binding</keyword>
<dbReference type="SUPFAM" id="SSF46689">
    <property type="entry name" value="Homeodomain-like"/>
    <property type="match status" value="1"/>
</dbReference>
<dbReference type="Pfam" id="PF01418">
    <property type="entry name" value="HTH_6"/>
    <property type="match status" value="1"/>
</dbReference>
<dbReference type="Pfam" id="PF01380">
    <property type="entry name" value="SIS"/>
    <property type="match status" value="1"/>
</dbReference>
<accession>A0ABQ6Z155</accession>
<dbReference type="PANTHER" id="PTHR30514">
    <property type="entry name" value="GLUCOKINASE"/>
    <property type="match status" value="1"/>
</dbReference>
<protein>
    <recommendedName>
        <fullName evidence="8">RpiR family transcriptional regulator</fullName>
    </recommendedName>
</protein>